<evidence type="ECO:0000313" key="2">
    <source>
        <dbReference type="EMBL" id="KAF2318713.1"/>
    </source>
</evidence>
<reference evidence="2 3" key="1">
    <citation type="journal article" date="2020" name="Mol. Plant">
        <title>The Chromosome-Based Rubber Tree Genome Provides New Insights into Spurge Genome Evolution and Rubber Biosynthesis.</title>
        <authorList>
            <person name="Liu J."/>
            <person name="Shi C."/>
            <person name="Shi C.C."/>
            <person name="Li W."/>
            <person name="Zhang Q.J."/>
            <person name="Zhang Y."/>
            <person name="Li K."/>
            <person name="Lu H.F."/>
            <person name="Shi C."/>
            <person name="Zhu S.T."/>
            <person name="Xiao Z.Y."/>
            <person name="Nan H."/>
            <person name="Yue Y."/>
            <person name="Zhu X.G."/>
            <person name="Wu Y."/>
            <person name="Hong X.N."/>
            <person name="Fan G.Y."/>
            <person name="Tong Y."/>
            <person name="Zhang D."/>
            <person name="Mao C.L."/>
            <person name="Liu Y.L."/>
            <person name="Hao S.J."/>
            <person name="Liu W.Q."/>
            <person name="Lv M.Q."/>
            <person name="Zhang H.B."/>
            <person name="Liu Y."/>
            <person name="Hu-Tang G.R."/>
            <person name="Wang J.P."/>
            <person name="Wang J.H."/>
            <person name="Sun Y.H."/>
            <person name="Ni S.B."/>
            <person name="Chen W.B."/>
            <person name="Zhang X.C."/>
            <person name="Jiao Y.N."/>
            <person name="Eichler E.E."/>
            <person name="Li G.H."/>
            <person name="Liu X."/>
            <person name="Gao L.Z."/>
        </authorList>
    </citation>
    <scope>NUCLEOTIDE SEQUENCE [LARGE SCALE GENOMIC DNA]</scope>
    <source>
        <strain evidence="3">cv. GT1</strain>
        <tissue evidence="2">Leaf</tissue>
    </source>
</reference>
<comment type="caution">
    <text evidence="2">The sequence shown here is derived from an EMBL/GenBank/DDBJ whole genome shotgun (WGS) entry which is preliminary data.</text>
</comment>
<keyword evidence="3" id="KW-1185">Reference proteome</keyword>
<dbReference type="Proteomes" id="UP000467840">
    <property type="component" value="Chromosome 10"/>
</dbReference>
<name>A0A6A6N2K8_HEVBR</name>
<feature type="region of interest" description="Disordered" evidence="1">
    <location>
        <begin position="79"/>
        <end position="114"/>
    </location>
</feature>
<dbReference type="PANTHER" id="PTHR31973">
    <property type="entry name" value="POLYPROTEIN, PUTATIVE-RELATED"/>
    <property type="match status" value="1"/>
</dbReference>
<organism evidence="2 3">
    <name type="scientific">Hevea brasiliensis</name>
    <name type="common">Para rubber tree</name>
    <name type="synonym">Siphonia brasiliensis</name>
    <dbReference type="NCBI Taxonomy" id="3981"/>
    <lineage>
        <taxon>Eukaryota</taxon>
        <taxon>Viridiplantae</taxon>
        <taxon>Streptophyta</taxon>
        <taxon>Embryophyta</taxon>
        <taxon>Tracheophyta</taxon>
        <taxon>Spermatophyta</taxon>
        <taxon>Magnoliopsida</taxon>
        <taxon>eudicotyledons</taxon>
        <taxon>Gunneridae</taxon>
        <taxon>Pentapetalae</taxon>
        <taxon>rosids</taxon>
        <taxon>fabids</taxon>
        <taxon>Malpighiales</taxon>
        <taxon>Euphorbiaceae</taxon>
        <taxon>Crotonoideae</taxon>
        <taxon>Micrandreae</taxon>
        <taxon>Hevea</taxon>
    </lineage>
</organism>
<gene>
    <name evidence="2" type="ORF">GH714_010253</name>
</gene>
<protein>
    <submittedName>
        <fullName evidence="2">Uncharacterized protein</fullName>
    </submittedName>
</protein>
<evidence type="ECO:0000256" key="1">
    <source>
        <dbReference type="SAM" id="MobiDB-lite"/>
    </source>
</evidence>
<dbReference type="AlphaFoldDB" id="A0A6A6N2K8"/>
<proteinExistence type="predicted"/>
<accession>A0A6A6N2K8</accession>
<dbReference type="EMBL" id="JAAGAX010000003">
    <property type="protein sequence ID" value="KAF2318713.1"/>
    <property type="molecule type" value="Genomic_DNA"/>
</dbReference>
<dbReference type="PANTHER" id="PTHR31973:SF187">
    <property type="entry name" value="MUTATOR TRANSPOSASE MUDRA PROTEIN"/>
    <property type="match status" value="1"/>
</dbReference>
<feature type="compositionally biased region" description="Polar residues" evidence="1">
    <location>
        <begin position="103"/>
        <end position="114"/>
    </location>
</feature>
<sequence length="310" mass="35176">MEGVQVDYEGCDEVQVGEIAGEQLHEGNRYGVQVGEKEGQQEGMNGDRDGVQVRGGGSSILRQQQLNNDEYDMEAGDEDVSDVLGNDTDTDSDYGASNELHFESNSDGEGDISSKNYHMTNKRLARHYLEAFRNDPTWSLSGLIARVEDDFSYIITETTIWRAKNFALKLIVGDEELQYGKLHDYKEEILRTNPGSTVQFKEDKGKELKDLVWNAARATYTAKLDMWLDKIEEKNAQARQWLRKRPCENWSRACFKPETMCDMLTNNLCECFNRLTSVESLLKKRGGYGYGISNSSSSFNSSNPVYRVMD</sequence>
<evidence type="ECO:0000313" key="3">
    <source>
        <dbReference type="Proteomes" id="UP000467840"/>
    </source>
</evidence>